<dbReference type="AlphaFoldDB" id="A0A151K061"/>
<dbReference type="EMBL" id="KQ981337">
    <property type="protein sequence ID" value="KYN42548.1"/>
    <property type="molecule type" value="Genomic_DNA"/>
</dbReference>
<keyword evidence="3" id="KW-1185">Reference proteome</keyword>
<evidence type="ECO:0000256" key="1">
    <source>
        <dbReference type="SAM" id="Coils"/>
    </source>
</evidence>
<sequence length="212" mass="25569">MRRLLEEAKQEILDKVEQKGEEIKRELKKEMKEEIEKIRKEERKAREKLENELKELKEKVQEMEKKNIDQERRERRLNIVIKGVEVKGGNVNVREAMTGVFEKMGVYEREINVKDAYMIRVKENESMIVAKLNSMYDKRMIMEKKSKLRGTRVYVDDDMTKSERDRQSAIRVWAKKERDKGMRVKVGFGRGWLNGKEYVWENDRRCMCEVNF</sequence>
<feature type="coiled-coil region" evidence="1">
    <location>
        <begin position="2"/>
        <end position="73"/>
    </location>
</feature>
<proteinExistence type="predicted"/>
<accession>A0A151K061</accession>
<protein>
    <submittedName>
        <fullName evidence="2">Uncharacterized protein</fullName>
    </submittedName>
</protein>
<evidence type="ECO:0000313" key="2">
    <source>
        <dbReference type="EMBL" id="KYN42548.1"/>
    </source>
</evidence>
<keyword evidence="1" id="KW-0175">Coiled coil</keyword>
<reference evidence="2 3" key="1">
    <citation type="submission" date="2016-03" db="EMBL/GenBank/DDBJ databases">
        <title>Trachymyrmex septentrionalis WGS genome.</title>
        <authorList>
            <person name="Nygaard S."/>
            <person name="Hu H."/>
            <person name="Boomsma J."/>
            <person name="Zhang G."/>
        </authorList>
    </citation>
    <scope>NUCLEOTIDE SEQUENCE [LARGE SCALE GENOMIC DNA]</scope>
    <source>
        <strain evidence="2">Tsep2-gDNA-1</strain>
        <tissue evidence="2">Whole body</tissue>
    </source>
</reference>
<evidence type="ECO:0000313" key="3">
    <source>
        <dbReference type="Proteomes" id="UP000078541"/>
    </source>
</evidence>
<organism evidence="2 3">
    <name type="scientific">Trachymyrmex septentrionalis</name>
    <dbReference type="NCBI Taxonomy" id="34720"/>
    <lineage>
        <taxon>Eukaryota</taxon>
        <taxon>Metazoa</taxon>
        <taxon>Ecdysozoa</taxon>
        <taxon>Arthropoda</taxon>
        <taxon>Hexapoda</taxon>
        <taxon>Insecta</taxon>
        <taxon>Pterygota</taxon>
        <taxon>Neoptera</taxon>
        <taxon>Endopterygota</taxon>
        <taxon>Hymenoptera</taxon>
        <taxon>Apocrita</taxon>
        <taxon>Aculeata</taxon>
        <taxon>Formicoidea</taxon>
        <taxon>Formicidae</taxon>
        <taxon>Myrmicinae</taxon>
        <taxon>Trachymyrmex</taxon>
    </lineage>
</organism>
<gene>
    <name evidence="2" type="ORF">ALC56_03007</name>
</gene>
<name>A0A151K061_9HYME</name>
<dbReference type="Proteomes" id="UP000078541">
    <property type="component" value="Unassembled WGS sequence"/>
</dbReference>